<dbReference type="GO" id="GO:0031048">
    <property type="term" value="P:regulatory ncRNA-mediated heterochromatin formation"/>
    <property type="evidence" value="ECO:0007669"/>
    <property type="project" value="TreeGrafter"/>
</dbReference>
<gene>
    <name evidence="5" type="ORF">BU26DRAFT_486823</name>
</gene>
<name>A0A6A6IAP1_9PLEO</name>
<keyword evidence="3" id="KW-0539">Nucleus</keyword>
<dbReference type="PANTHER" id="PTHR13471:SF0">
    <property type="entry name" value="NUCLEAR EXOSOME REGULATOR NRDE2"/>
    <property type="match status" value="1"/>
</dbReference>
<evidence type="ECO:0000256" key="1">
    <source>
        <dbReference type="ARBA" id="ARBA00004123"/>
    </source>
</evidence>
<evidence type="ECO:0000256" key="2">
    <source>
        <dbReference type="ARBA" id="ARBA00009265"/>
    </source>
</evidence>
<feature type="region of interest" description="Disordered" evidence="4">
    <location>
        <begin position="156"/>
        <end position="218"/>
    </location>
</feature>
<dbReference type="GO" id="GO:1902369">
    <property type="term" value="P:negative regulation of RNA catabolic process"/>
    <property type="evidence" value="ECO:0007669"/>
    <property type="project" value="TreeGrafter"/>
</dbReference>
<evidence type="ECO:0000313" key="6">
    <source>
        <dbReference type="Proteomes" id="UP000800094"/>
    </source>
</evidence>
<dbReference type="InterPro" id="IPR013633">
    <property type="entry name" value="NRDE-2"/>
</dbReference>
<protein>
    <submittedName>
        <fullName evidence="5">DUF1740-domain-containing protein</fullName>
    </submittedName>
</protein>
<feature type="compositionally biased region" description="Acidic residues" evidence="4">
    <location>
        <begin position="201"/>
        <end position="211"/>
    </location>
</feature>
<dbReference type="EMBL" id="ML987197">
    <property type="protein sequence ID" value="KAF2247287.1"/>
    <property type="molecule type" value="Genomic_DNA"/>
</dbReference>
<evidence type="ECO:0000256" key="3">
    <source>
        <dbReference type="ARBA" id="ARBA00023242"/>
    </source>
</evidence>
<comment type="similarity">
    <text evidence="2">Belongs to the NRDE2 family.</text>
</comment>
<dbReference type="Proteomes" id="UP000800094">
    <property type="component" value="Unassembled WGS sequence"/>
</dbReference>
<keyword evidence="6" id="KW-1185">Reference proteome</keyword>
<dbReference type="OrthoDB" id="297219at2759"/>
<accession>A0A6A6IAP1</accession>
<evidence type="ECO:0000256" key="4">
    <source>
        <dbReference type="SAM" id="MobiDB-lite"/>
    </source>
</evidence>
<feature type="compositionally biased region" description="Basic and acidic residues" evidence="4">
    <location>
        <begin position="14"/>
        <end position="83"/>
    </location>
</feature>
<dbReference type="GeneID" id="54579259"/>
<dbReference type="AlphaFoldDB" id="A0A6A6IAP1"/>
<dbReference type="Gene3D" id="1.25.40.10">
    <property type="entry name" value="Tetratricopeptide repeat domain"/>
    <property type="match status" value="1"/>
</dbReference>
<sequence length="1001" mass="114258">MASNVPKFTSFRPKPKEPDKAAEESRKAERPEKREKSEKPPKEKEVEERKQSKPSQGDERRSQKRDKEPSKLFASDRRGDSDILRYGGLNKYDIPAYRRYGYGSILGLPPDRKIDRELSSDKGIVVTPAKGRRQERLLTSKHVARESGRAIRFVKPSGNETDEDRDFIPFSITGKGKREEDEDASDVDYRGFERRKPTEPADPDAEFESDTEAGAADAEVTQKNAALIRRTREHPDDLQAWLDFIDHQEAMMKIDRSTEGLSSADRRHLADVRISTYEDALRKIGSDESSQVELHLGLMTEATKSWDDTRLAQKWPEVIIKFPWSTELWTKYLDFVQSSFASFKYEKCRATFFQCLKLLQASSRPVSSEFRLYILVRFTSMMQQAGYQELALAAWQAILEFRLLRPMSVALASDEERLRLFEEFWESEVPRIGELNAKGWKDFSPEDPLSTIQGPSPLAARNVSQPIFEDFWKREVFGSIQMKIPGRTTDEVGEDDPFHTVLFSDIRDFIQFVPEEISELHILDAFLRFCHLPPLPGMRTEKYWADPVLQLKISDARSVHADNQFAQKVAEFANCPIRQFQMSTQLLFVLPFPNIHDTGDAEFIRGALRLIASDSASDDIVGQYLLAFERNYFFSAAAKSAKRLLKARPASLRIYNAYGLVMSSGGDSDKADQVFSAALSMQKGDTPFSTPGSLELFSSWAWEALRPGQTALLRARTTLSETSERAHLQSDFSSAVTSASLSALLAYLCGGQKPESALATHHKLLDWFVEHKLSQSPAAELHAQSIAQFLLHHATHASIVKPSLIRTTLEPLIALFPDNTILLSLYAANEQRFSIDDRVRGIIHQQLLSTSKNRSIVGWNFAIHYETLKGEIAGSTAHSVRALYKRAEEDVGAHCPALWKQHVLFELEQARQESKKIPGRPPQMPPQFEWKDRPSVKDAYRRVKETFLRGMTHLPWCKEYMMMAFMRLGEEFLSEEELRRVYNVMVEKELRLYVELEDEEA</sequence>
<dbReference type="Pfam" id="PF08424">
    <property type="entry name" value="NRDE-2"/>
    <property type="match status" value="1"/>
</dbReference>
<feature type="compositionally biased region" description="Basic and acidic residues" evidence="4">
    <location>
        <begin position="187"/>
        <end position="199"/>
    </location>
</feature>
<dbReference type="InterPro" id="IPR011990">
    <property type="entry name" value="TPR-like_helical_dom_sf"/>
</dbReference>
<dbReference type="GO" id="GO:0071013">
    <property type="term" value="C:catalytic step 2 spliceosome"/>
    <property type="evidence" value="ECO:0007669"/>
    <property type="project" value="TreeGrafter"/>
</dbReference>
<proteinExistence type="inferred from homology"/>
<dbReference type="RefSeq" id="XP_033682291.1">
    <property type="nucleotide sequence ID" value="XM_033825929.1"/>
</dbReference>
<organism evidence="5 6">
    <name type="scientific">Trematosphaeria pertusa</name>
    <dbReference type="NCBI Taxonomy" id="390896"/>
    <lineage>
        <taxon>Eukaryota</taxon>
        <taxon>Fungi</taxon>
        <taxon>Dikarya</taxon>
        <taxon>Ascomycota</taxon>
        <taxon>Pezizomycotina</taxon>
        <taxon>Dothideomycetes</taxon>
        <taxon>Pleosporomycetidae</taxon>
        <taxon>Pleosporales</taxon>
        <taxon>Massarineae</taxon>
        <taxon>Trematosphaeriaceae</taxon>
        <taxon>Trematosphaeria</taxon>
    </lineage>
</organism>
<evidence type="ECO:0000313" key="5">
    <source>
        <dbReference type="EMBL" id="KAF2247287.1"/>
    </source>
</evidence>
<reference evidence="5" key="1">
    <citation type="journal article" date="2020" name="Stud. Mycol.">
        <title>101 Dothideomycetes genomes: a test case for predicting lifestyles and emergence of pathogens.</title>
        <authorList>
            <person name="Haridas S."/>
            <person name="Albert R."/>
            <person name="Binder M."/>
            <person name="Bloem J."/>
            <person name="Labutti K."/>
            <person name="Salamov A."/>
            <person name="Andreopoulos B."/>
            <person name="Baker S."/>
            <person name="Barry K."/>
            <person name="Bills G."/>
            <person name="Bluhm B."/>
            <person name="Cannon C."/>
            <person name="Castanera R."/>
            <person name="Culley D."/>
            <person name="Daum C."/>
            <person name="Ezra D."/>
            <person name="Gonzalez J."/>
            <person name="Henrissat B."/>
            <person name="Kuo A."/>
            <person name="Liang C."/>
            <person name="Lipzen A."/>
            <person name="Lutzoni F."/>
            <person name="Magnuson J."/>
            <person name="Mondo S."/>
            <person name="Nolan M."/>
            <person name="Ohm R."/>
            <person name="Pangilinan J."/>
            <person name="Park H.-J."/>
            <person name="Ramirez L."/>
            <person name="Alfaro M."/>
            <person name="Sun H."/>
            <person name="Tritt A."/>
            <person name="Yoshinaga Y."/>
            <person name="Zwiers L.-H."/>
            <person name="Turgeon B."/>
            <person name="Goodwin S."/>
            <person name="Spatafora J."/>
            <person name="Crous P."/>
            <person name="Grigoriev I."/>
        </authorList>
    </citation>
    <scope>NUCLEOTIDE SEQUENCE</scope>
    <source>
        <strain evidence="5">CBS 122368</strain>
    </source>
</reference>
<comment type="subcellular location">
    <subcellularLocation>
        <location evidence="1">Nucleus</location>
    </subcellularLocation>
</comment>
<feature type="region of interest" description="Disordered" evidence="4">
    <location>
        <begin position="1"/>
        <end position="87"/>
    </location>
</feature>
<dbReference type="PANTHER" id="PTHR13471">
    <property type="entry name" value="TETRATRICOPEPTIDE-LIKE HELICAL"/>
    <property type="match status" value="1"/>
</dbReference>